<dbReference type="OrthoDB" id="294251at2759"/>
<proteinExistence type="predicted"/>
<dbReference type="InterPro" id="IPR050302">
    <property type="entry name" value="Rab_GAP_TBC_domain"/>
</dbReference>
<dbReference type="Gene3D" id="1.10.472.80">
    <property type="entry name" value="Ypt/Rab-GAP domain of gyp1p, domain 3"/>
    <property type="match status" value="1"/>
</dbReference>
<dbReference type="Pfam" id="PF00566">
    <property type="entry name" value="RabGAP-TBC"/>
    <property type="match status" value="1"/>
</dbReference>
<dbReference type="GO" id="GO:0005096">
    <property type="term" value="F:GTPase activator activity"/>
    <property type="evidence" value="ECO:0007669"/>
    <property type="project" value="TreeGrafter"/>
</dbReference>
<evidence type="ECO:0000313" key="4">
    <source>
        <dbReference type="Proteomes" id="UP000785679"/>
    </source>
</evidence>
<dbReference type="AlphaFoldDB" id="A0A8J8NF21"/>
<gene>
    <name evidence="3" type="ORF">FGO68_gene4981</name>
</gene>
<keyword evidence="4" id="KW-1185">Reference proteome</keyword>
<evidence type="ECO:0000256" key="1">
    <source>
        <dbReference type="SAM" id="MobiDB-lite"/>
    </source>
</evidence>
<protein>
    <recommendedName>
        <fullName evidence="2">Rab-GAP TBC domain-containing protein</fullName>
    </recommendedName>
</protein>
<dbReference type="SUPFAM" id="SSF47923">
    <property type="entry name" value="Ypt/Rab-GAP domain of gyp1p"/>
    <property type="match status" value="2"/>
</dbReference>
<dbReference type="PANTHER" id="PTHR47219">
    <property type="entry name" value="RAB GTPASE-ACTIVATING PROTEIN 1-LIKE"/>
    <property type="match status" value="1"/>
</dbReference>
<reference evidence="3" key="1">
    <citation type="submission" date="2019-06" db="EMBL/GenBank/DDBJ databases">
        <authorList>
            <person name="Zheng W."/>
        </authorList>
    </citation>
    <scope>NUCLEOTIDE SEQUENCE</scope>
    <source>
        <strain evidence="3">QDHG01</strain>
    </source>
</reference>
<feature type="domain" description="Rab-GAP TBC" evidence="2">
    <location>
        <begin position="6"/>
        <end position="204"/>
    </location>
</feature>
<dbReference type="Gene3D" id="1.10.8.270">
    <property type="entry name" value="putative rabgap domain of human tbc1 domain family member 14 like domains"/>
    <property type="match status" value="1"/>
</dbReference>
<dbReference type="GO" id="GO:0031267">
    <property type="term" value="F:small GTPase binding"/>
    <property type="evidence" value="ECO:0007669"/>
    <property type="project" value="TreeGrafter"/>
</dbReference>
<dbReference type="Proteomes" id="UP000785679">
    <property type="component" value="Unassembled WGS sequence"/>
</dbReference>
<dbReference type="PROSITE" id="PS50086">
    <property type="entry name" value="TBC_RABGAP"/>
    <property type="match status" value="1"/>
</dbReference>
<sequence length="321" mass="37604">MRSSQHRLKQKRQALWIKILDIPHEREKLAEEYKIHRKRSEIQEFLPKVISDSIEVDVARSFNHMKDVTSQTLNNILKAYATVNKDNLDYCQGMNFIAGFLYMAMGQSEELAFAVMKEVISRFSMQELFNTSLPMLKLNFYQLDRLIAIILPDLHAHFKDESINSSYFSAPYFITLFTSTLQMQTDMQNSETLLRLWDYFIVHGWKAIFKVSLAILREFEEALLDMPFEVLLTQIVNLPGKFFLKDFVDEASERAQVQRFDQAYAGVRLPNMLLERLKQEFDKNYEVSKRTRSGSSDEGTKEKKPLIQSIFGMGYKQFPNK</sequence>
<dbReference type="InterPro" id="IPR035969">
    <property type="entry name" value="Rab-GAP_TBC_sf"/>
</dbReference>
<comment type="caution">
    <text evidence="3">The sequence shown here is derived from an EMBL/GenBank/DDBJ whole genome shotgun (WGS) entry which is preliminary data.</text>
</comment>
<evidence type="ECO:0000313" key="3">
    <source>
        <dbReference type="EMBL" id="TNV73876.1"/>
    </source>
</evidence>
<dbReference type="EMBL" id="RRYP01017921">
    <property type="protein sequence ID" value="TNV73876.1"/>
    <property type="molecule type" value="Genomic_DNA"/>
</dbReference>
<dbReference type="SMART" id="SM00164">
    <property type="entry name" value="TBC"/>
    <property type="match status" value="1"/>
</dbReference>
<name>A0A8J8NF21_HALGN</name>
<dbReference type="InterPro" id="IPR000195">
    <property type="entry name" value="Rab-GAP-TBC_dom"/>
</dbReference>
<dbReference type="PANTHER" id="PTHR47219:SF9">
    <property type="entry name" value="GTPASE ACTIVATING PROTEIN AND CENTROSOME-ASSOCIATED, ISOFORM B"/>
    <property type="match status" value="1"/>
</dbReference>
<evidence type="ECO:0000259" key="2">
    <source>
        <dbReference type="PROSITE" id="PS50086"/>
    </source>
</evidence>
<feature type="region of interest" description="Disordered" evidence="1">
    <location>
        <begin position="288"/>
        <end position="307"/>
    </location>
</feature>
<accession>A0A8J8NF21</accession>
<organism evidence="3 4">
    <name type="scientific">Halteria grandinella</name>
    <dbReference type="NCBI Taxonomy" id="5974"/>
    <lineage>
        <taxon>Eukaryota</taxon>
        <taxon>Sar</taxon>
        <taxon>Alveolata</taxon>
        <taxon>Ciliophora</taxon>
        <taxon>Intramacronucleata</taxon>
        <taxon>Spirotrichea</taxon>
        <taxon>Stichotrichia</taxon>
        <taxon>Sporadotrichida</taxon>
        <taxon>Halteriidae</taxon>
        <taxon>Halteria</taxon>
    </lineage>
</organism>